<dbReference type="STRING" id="71139.A0A059CCY4"/>
<dbReference type="PANTHER" id="PTHR19865">
    <property type="entry name" value="U3 SMALL NUCLEOLAR RNA INTERACTING PROTEIN 2"/>
    <property type="match status" value="1"/>
</dbReference>
<dbReference type="InParanoid" id="A0A059CCY4"/>
<dbReference type="FunFam" id="2.130.10.10:FF:000483">
    <property type="entry name" value="U3 snoRNP-associated protein-like EMB2271"/>
    <property type="match status" value="1"/>
</dbReference>
<feature type="region of interest" description="Disordered" evidence="10">
    <location>
        <begin position="103"/>
        <end position="133"/>
    </location>
</feature>
<feature type="compositionally biased region" description="Acidic residues" evidence="10">
    <location>
        <begin position="43"/>
        <end position="54"/>
    </location>
</feature>
<dbReference type="EMBL" id="KK198756">
    <property type="protein sequence ID" value="KCW75800.1"/>
    <property type="molecule type" value="Genomic_DNA"/>
</dbReference>
<evidence type="ECO:0000256" key="5">
    <source>
        <dbReference type="ARBA" id="ARBA00022737"/>
    </source>
</evidence>
<evidence type="ECO:0000256" key="8">
    <source>
        <dbReference type="ARBA" id="ARBA00023274"/>
    </source>
</evidence>
<dbReference type="PROSITE" id="PS50294">
    <property type="entry name" value="WD_REPEATS_REGION"/>
    <property type="match status" value="3"/>
</dbReference>
<dbReference type="GO" id="GO:0032040">
    <property type="term" value="C:small-subunit processome"/>
    <property type="evidence" value="ECO:0000318"/>
    <property type="project" value="GO_Central"/>
</dbReference>
<reference evidence="11" key="1">
    <citation type="submission" date="2013-07" db="EMBL/GenBank/DDBJ databases">
        <title>The genome of Eucalyptus grandis.</title>
        <authorList>
            <person name="Schmutz J."/>
            <person name="Hayes R."/>
            <person name="Myburg A."/>
            <person name="Tuskan G."/>
            <person name="Grattapaglia D."/>
            <person name="Rokhsar D.S."/>
        </authorList>
    </citation>
    <scope>NUCLEOTIDE SEQUENCE</scope>
    <source>
        <tissue evidence="11">Leaf extractions</tissue>
    </source>
</reference>
<gene>
    <name evidence="11" type="ORF">EUGRSUZ_D00190</name>
</gene>
<dbReference type="FunCoup" id="A0A059CCY4">
    <property type="interactions" value="2634"/>
</dbReference>
<feature type="compositionally biased region" description="Basic and acidic residues" evidence="10">
    <location>
        <begin position="81"/>
        <end position="90"/>
    </location>
</feature>
<keyword evidence="3" id="KW-0698">rRNA processing</keyword>
<dbReference type="PRINTS" id="PR00320">
    <property type="entry name" value="GPROTEINBRPT"/>
</dbReference>
<dbReference type="PROSITE" id="PS50082">
    <property type="entry name" value="WD_REPEATS_2"/>
    <property type="match status" value="3"/>
</dbReference>
<keyword evidence="6" id="KW-0694">RNA-binding</keyword>
<dbReference type="OrthoDB" id="189968at2759"/>
<dbReference type="AlphaFoldDB" id="A0A059CCY4"/>
<evidence type="ECO:0000256" key="10">
    <source>
        <dbReference type="SAM" id="MobiDB-lite"/>
    </source>
</evidence>
<keyword evidence="4 9" id="KW-0853">WD repeat</keyword>
<organism evidence="11">
    <name type="scientific">Eucalyptus grandis</name>
    <name type="common">Flooded gum</name>
    <dbReference type="NCBI Taxonomy" id="71139"/>
    <lineage>
        <taxon>Eukaryota</taxon>
        <taxon>Viridiplantae</taxon>
        <taxon>Streptophyta</taxon>
        <taxon>Embryophyta</taxon>
        <taxon>Tracheophyta</taxon>
        <taxon>Spermatophyta</taxon>
        <taxon>Magnoliopsida</taxon>
        <taxon>eudicotyledons</taxon>
        <taxon>Gunneridae</taxon>
        <taxon>Pentapetalae</taxon>
        <taxon>rosids</taxon>
        <taxon>malvids</taxon>
        <taxon>Myrtales</taxon>
        <taxon>Myrtaceae</taxon>
        <taxon>Myrtoideae</taxon>
        <taxon>Eucalypteae</taxon>
        <taxon>Eucalyptus</taxon>
    </lineage>
</organism>
<dbReference type="InterPro" id="IPR036322">
    <property type="entry name" value="WD40_repeat_dom_sf"/>
</dbReference>
<proteinExistence type="inferred from homology"/>
<feature type="repeat" description="WD" evidence="9">
    <location>
        <begin position="278"/>
        <end position="319"/>
    </location>
</feature>
<feature type="repeat" description="WD" evidence="9">
    <location>
        <begin position="236"/>
        <end position="277"/>
    </location>
</feature>
<name>A0A059CCY4_EUCGR</name>
<dbReference type="GO" id="GO:0006364">
    <property type="term" value="P:rRNA processing"/>
    <property type="evidence" value="ECO:0007669"/>
    <property type="project" value="UniProtKB-KW"/>
</dbReference>
<dbReference type="InterPro" id="IPR019775">
    <property type="entry name" value="WD40_repeat_CS"/>
</dbReference>
<feature type="region of interest" description="Disordered" evidence="10">
    <location>
        <begin position="1"/>
        <end position="90"/>
    </location>
</feature>
<dbReference type="PANTHER" id="PTHR19865:SF0">
    <property type="entry name" value="U3 SMALL NUCLEOLAR RNA-INTERACTING PROTEIN 2"/>
    <property type="match status" value="1"/>
</dbReference>
<keyword evidence="7" id="KW-0539">Nucleus</keyword>
<dbReference type="GO" id="GO:0030515">
    <property type="term" value="F:snoRNA binding"/>
    <property type="evidence" value="ECO:0000318"/>
    <property type="project" value="GO_Central"/>
</dbReference>
<evidence type="ECO:0000256" key="1">
    <source>
        <dbReference type="ARBA" id="ARBA00004604"/>
    </source>
</evidence>
<dbReference type="KEGG" id="egr:104440715"/>
<dbReference type="Gene3D" id="2.130.10.10">
    <property type="entry name" value="YVTN repeat-like/Quinoprotein amine dehydrogenase"/>
    <property type="match status" value="1"/>
</dbReference>
<dbReference type="InterPro" id="IPR001680">
    <property type="entry name" value="WD40_rpt"/>
</dbReference>
<protein>
    <submittedName>
        <fullName evidence="11">Uncharacterized protein</fullName>
    </submittedName>
</protein>
<dbReference type="Pfam" id="PF00400">
    <property type="entry name" value="WD40"/>
    <property type="match status" value="4"/>
</dbReference>
<accession>A0A059CCY4</accession>
<evidence type="ECO:0000256" key="4">
    <source>
        <dbReference type="ARBA" id="ARBA00022574"/>
    </source>
</evidence>
<dbReference type="SUPFAM" id="SSF50978">
    <property type="entry name" value="WD40 repeat-like"/>
    <property type="match status" value="1"/>
</dbReference>
<dbReference type="InterPro" id="IPR015943">
    <property type="entry name" value="WD40/YVTN_repeat-like_dom_sf"/>
</dbReference>
<evidence type="ECO:0000256" key="3">
    <source>
        <dbReference type="ARBA" id="ARBA00022552"/>
    </source>
</evidence>
<evidence type="ECO:0000256" key="2">
    <source>
        <dbReference type="ARBA" id="ARBA00006777"/>
    </source>
</evidence>
<dbReference type="eggNOG" id="KOG0299">
    <property type="taxonomic scope" value="Eukaryota"/>
</dbReference>
<feature type="repeat" description="WD" evidence="9">
    <location>
        <begin position="175"/>
        <end position="216"/>
    </location>
</feature>
<dbReference type="InterPro" id="IPR020472">
    <property type="entry name" value="WD40_PAC1"/>
</dbReference>
<evidence type="ECO:0000313" key="11">
    <source>
        <dbReference type="EMBL" id="KCW75800.1"/>
    </source>
</evidence>
<comment type="similarity">
    <text evidence="2">Belongs to the WD repeat RRP9 family.</text>
</comment>
<dbReference type="SMART" id="SM00320">
    <property type="entry name" value="WD40"/>
    <property type="match status" value="6"/>
</dbReference>
<comment type="subcellular location">
    <subcellularLocation>
        <location evidence="1">Nucleus</location>
        <location evidence="1">Nucleolus</location>
    </subcellularLocation>
</comment>
<dbReference type="OMA" id="CSLRIWK"/>
<dbReference type="Gramene" id="KCW75800">
    <property type="protein sequence ID" value="KCW75800"/>
    <property type="gene ID" value="EUGRSUZ_D00190"/>
</dbReference>
<evidence type="ECO:0000256" key="7">
    <source>
        <dbReference type="ARBA" id="ARBA00023242"/>
    </source>
</evidence>
<keyword evidence="8" id="KW-0687">Ribonucleoprotein</keyword>
<evidence type="ECO:0000256" key="9">
    <source>
        <dbReference type="PROSITE-ProRule" id="PRU00221"/>
    </source>
</evidence>
<sequence length="534" mass="59664">MPTLKGKGSKKKGGAMAPKRGNKKHSLNEDPFFSRQKRRRVDDDDGADEDDDGGDIIPSDASDEEEGGGGVAGEAEESEFDRETADEKRQRVAKEYLERIRAIARREKEDEDEGEEEEEEEEEDDVFGGRESDGVRDSLVSKILQQEQLEDSGRVQRRMASRVKKPEAIDNFHTLVKHRHSVTAVTLSEDDLRGFSASKDGTILHWDVSSGKSEKYVWPREETLRSHGTKDPQGRAKKHSKHVLALAVSSDGRYLASGGQDRHVHLWDTRTREHIQAFPGHRGPVSCLTYRQGTSELFSGSFDRTIKMWNTDDRAYISTSFGHQSEVLTIDCLRKERVLTVGRDRTMQLFKIPEETRIVFRAPASSLECCCFISNDEYLTGSDDGSVQLWSMLRKKPVYIVKNAHPFLPEDNKLDNRDSEKIANGHAENFKSNLENNHHSTAYSWVSSATVCRGSDLAASGAGNGYVRLWAIGSEKKDIQPLYDLPLVGFVNSLAFAKSGEFLVAAVGQEPRLGRWGHVQAASNGVAIQSLKLS</sequence>
<evidence type="ECO:0000256" key="6">
    <source>
        <dbReference type="ARBA" id="ARBA00022884"/>
    </source>
</evidence>
<dbReference type="PROSITE" id="PS00678">
    <property type="entry name" value="WD_REPEATS_1"/>
    <property type="match status" value="1"/>
</dbReference>
<keyword evidence="5" id="KW-0677">Repeat</keyword>
<dbReference type="InterPro" id="IPR039241">
    <property type="entry name" value="Rrp9-like"/>
</dbReference>
<feature type="compositionally biased region" description="Acidic residues" evidence="10">
    <location>
        <begin position="109"/>
        <end position="126"/>
    </location>
</feature>
<dbReference type="GO" id="GO:0034511">
    <property type="term" value="F:U3 snoRNA binding"/>
    <property type="evidence" value="ECO:0007669"/>
    <property type="project" value="InterPro"/>
</dbReference>